<dbReference type="SMART" id="SM00267">
    <property type="entry name" value="GGDEF"/>
    <property type="match status" value="1"/>
</dbReference>
<dbReference type="Gene3D" id="3.20.20.450">
    <property type="entry name" value="EAL domain"/>
    <property type="match status" value="1"/>
</dbReference>
<dbReference type="AlphaFoldDB" id="A0A2Z6E7T4"/>
<sequence>MSQSSKPGQLPPDASARMAWLARLVGAGSQQAVAGLAEERARMHPACLAARMVWRYLAPAGGGAWQVLDDRLVMPLGIDLDAALHIWLQPGASAAEVAATLAGDLALAGCQLRLVLELAELKDSHRQLARSENLQRALFAISDLAGADLDMAELLRGIHAIVGMLMYAENFYIVRYDAERESVRFLYFADVADPTDYTGRELSLRDIAGTPTAHLLTTGQSLMGNAEELAAQVDGSLQPVGPDSDHWLGVPMQREGRVQGALVVQSYQSGMRYTEEDRSLLVFVGSHILTALERRQSKDELEQRVRQRTEELAAANRELRQEVRERERAERLQQALFQLAELATADIDENAFYERVHEVVGRLLDASNFFIALLSEDRRRLEFPYYIDAGVRQTLSLPLAGLSEYVLRRGEPWLGRRADIEALYASGAAVPQSFGAPANCWLGVPLRVHKEVIGLVVVQTYGEDAGYGPADQELLGFAALQIANSIYRRRSAAALRQSNLELERRVAERTRELREEIARREHIQQQLRHQVLHDPLTGLPNRALLRERLEAVLDRARHEPGRRCALLYLDVDRFKVINDSLGHLAGDGFLKAVAIRLAQCVRAPDLVARLSGDEFAILIEQVESLDTVQQVARRVLEALARPLELAGRELEPSASLGIAVSDEGHLYADALLRDADVALYRAKELGRKRYVLFDDTLARNAEDELALEGELRRALHQGELLPHFQPVRRLDDGAIVGYEALLRWQHPVRGLLVPEDFMRVALDSGQIEAIDWHLFARACEQFARLGPEHGFLSINVAPLHLRQTDFDRRLLALLERSGLSPSRLTIEVTEGALLDDTGRVRAILERLHAAGVGAALDDFGTGYSSLSYLHTLPLRRLKIDRAFVQPLDRDAPASSRAVVTAILAMAGALGIEVIAEGIETAGQREALVAMGCHFGQGYLLGRPAPLPPGDAAAEPPAG</sequence>
<dbReference type="NCBIfam" id="TIGR00254">
    <property type="entry name" value="GGDEF"/>
    <property type="match status" value="1"/>
</dbReference>
<dbReference type="Pfam" id="PF00990">
    <property type="entry name" value="GGDEF"/>
    <property type="match status" value="1"/>
</dbReference>
<dbReference type="InterPro" id="IPR001633">
    <property type="entry name" value="EAL_dom"/>
</dbReference>
<dbReference type="CDD" id="cd01948">
    <property type="entry name" value="EAL"/>
    <property type="match status" value="1"/>
</dbReference>
<dbReference type="GO" id="GO:0071111">
    <property type="term" value="F:cyclic-guanylate-specific phosphodiesterase activity"/>
    <property type="evidence" value="ECO:0007669"/>
    <property type="project" value="InterPro"/>
</dbReference>
<evidence type="ECO:0000313" key="5">
    <source>
        <dbReference type="Proteomes" id="UP000270530"/>
    </source>
</evidence>
<feature type="coiled-coil region" evidence="1">
    <location>
        <begin position="492"/>
        <end position="519"/>
    </location>
</feature>
<dbReference type="Pfam" id="PF13185">
    <property type="entry name" value="GAF_2"/>
    <property type="match status" value="2"/>
</dbReference>
<organism evidence="4 5">
    <name type="scientific">Aerosticca soli</name>
    <dbReference type="NCBI Taxonomy" id="2010829"/>
    <lineage>
        <taxon>Bacteria</taxon>
        <taxon>Pseudomonadati</taxon>
        <taxon>Pseudomonadota</taxon>
        <taxon>Gammaproteobacteria</taxon>
        <taxon>Lysobacterales</taxon>
        <taxon>Rhodanobacteraceae</taxon>
        <taxon>Aerosticca</taxon>
    </lineage>
</organism>
<feature type="domain" description="GGDEF" evidence="3">
    <location>
        <begin position="562"/>
        <end position="695"/>
    </location>
</feature>
<evidence type="ECO:0000256" key="1">
    <source>
        <dbReference type="SAM" id="Coils"/>
    </source>
</evidence>
<dbReference type="InterPro" id="IPR043128">
    <property type="entry name" value="Rev_trsase/Diguanyl_cyclase"/>
</dbReference>
<dbReference type="InterPro" id="IPR003018">
    <property type="entry name" value="GAF"/>
</dbReference>
<proteinExistence type="predicted"/>
<evidence type="ECO:0000259" key="2">
    <source>
        <dbReference type="PROSITE" id="PS50883"/>
    </source>
</evidence>
<accession>A0A2Z6E7T4</accession>
<dbReference type="PANTHER" id="PTHR33121:SF70">
    <property type="entry name" value="SIGNALING PROTEIN YKOW"/>
    <property type="match status" value="1"/>
</dbReference>
<dbReference type="InterPro" id="IPR029787">
    <property type="entry name" value="Nucleotide_cyclase"/>
</dbReference>
<dbReference type="Pfam" id="PF00563">
    <property type="entry name" value="EAL"/>
    <property type="match status" value="1"/>
</dbReference>
<dbReference type="RefSeq" id="WP_126539699.1">
    <property type="nucleotide sequence ID" value="NZ_AP018560.1"/>
</dbReference>
<name>A0A2Z6E7T4_9GAMM</name>
<gene>
    <name evidence="4" type="ORF">ALSL_2582</name>
</gene>
<evidence type="ECO:0000259" key="3">
    <source>
        <dbReference type="PROSITE" id="PS50887"/>
    </source>
</evidence>
<dbReference type="Gene3D" id="3.30.70.270">
    <property type="match status" value="1"/>
</dbReference>
<dbReference type="KEGG" id="rbd:ALSL_2582"/>
<dbReference type="CDD" id="cd01949">
    <property type="entry name" value="GGDEF"/>
    <property type="match status" value="1"/>
</dbReference>
<dbReference type="SMART" id="SM00065">
    <property type="entry name" value="GAF"/>
    <property type="match status" value="2"/>
</dbReference>
<dbReference type="EMBL" id="AP018560">
    <property type="protein sequence ID" value="BBD81206.1"/>
    <property type="molecule type" value="Genomic_DNA"/>
</dbReference>
<protein>
    <submittedName>
        <fullName evidence="4">Diguanylate cyclase</fullName>
    </submittedName>
</protein>
<dbReference type="InterPro" id="IPR050706">
    <property type="entry name" value="Cyclic-di-GMP_PDE-like"/>
</dbReference>
<dbReference type="SMART" id="SM00052">
    <property type="entry name" value="EAL"/>
    <property type="match status" value="1"/>
</dbReference>
<reference evidence="5" key="2">
    <citation type="submission" date="2018-06" db="EMBL/GenBank/DDBJ databases">
        <title>Genome sequence of Rhodanobacteraceae bacterium strain Dysh456.</title>
        <authorList>
            <person name="Fukui M."/>
        </authorList>
    </citation>
    <scope>NUCLEOTIDE SEQUENCE [LARGE SCALE GENOMIC DNA]</scope>
    <source>
        <strain evidence="5">Dysh456</strain>
    </source>
</reference>
<dbReference type="Gene3D" id="3.30.450.40">
    <property type="match status" value="2"/>
</dbReference>
<keyword evidence="1" id="KW-0175">Coiled coil</keyword>
<dbReference type="InterPro" id="IPR035919">
    <property type="entry name" value="EAL_sf"/>
</dbReference>
<dbReference type="SUPFAM" id="SSF141868">
    <property type="entry name" value="EAL domain-like"/>
    <property type="match status" value="1"/>
</dbReference>
<dbReference type="Proteomes" id="UP000270530">
    <property type="component" value="Chromosome"/>
</dbReference>
<dbReference type="InterPro" id="IPR029016">
    <property type="entry name" value="GAF-like_dom_sf"/>
</dbReference>
<dbReference type="PANTHER" id="PTHR33121">
    <property type="entry name" value="CYCLIC DI-GMP PHOSPHODIESTERASE PDEF"/>
    <property type="match status" value="1"/>
</dbReference>
<reference evidence="5" key="1">
    <citation type="submission" date="2018-04" db="EMBL/GenBank/DDBJ databases">
        <authorList>
            <person name="Watanabe M."/>
            <person name="Kojima H."/>
        </authorList>
    </citation>
    <scope>NUCLEOTIDE SEQUENCE [LARGE SCALE GENOMIC DNA]</scope>
    <source>
        <strain evidence="5">Dysh456</strain>
    </source>
</reference>
<dbReference type="SUPFAM" id="SSF55073">
    <property type="entry name" value="Nucleotide cyclase"/>
    <property type="match status" value="1"/>
</dbReference>
<keyword evidence="5" id="KW-1185">Reference proteome</keyword>
<dbReference type="SUPFAM" id="SSF55781">
    <property type="entry name" value="GAF domain-like"/>
    <property type="match status" value="2"/>
</dbReference>
<dbReference type="PROSITE" id="PS50887">
    <property type="entry name" value="GGDEF"/>
    <property type="match status" value="1"/>
</dbReference>
<dbReference type="InterPro" id="IPR000160">
    <property type="entry name" value="GGDEF_dom"/>
</dbReference>
<dbReference type="OrthoDB" id="9804951at2"/>
<dbReference type="PROSITE" id="PS50883">
    <property type="entry name" value="EAL"/>
    <property type="match status" value="1"/>
</dbReference>
<evidence type="ECO:0000313" key="4">
    <source>
        <dbReference type="EMBL" id="BBD81206.1"/>
    </source>
</evidence>
<feature type="domain" description="EAL" evidence="2">
    <location>
        <begin position="704"/>
        <end position="957"/>
    </location>
</feature>
<feature type="coiled-coil region" evidence="1">
    <location>
        <begin position="298"/>
        <end position="332"/>
    </location>
</feature>